<name>A0A6B2NYT8_9RHOB</name>
<sequence>MRPVLHGDVCAAARVLLNAPALDREVLCRRMIAEAEVADRHVQRTGRMHPLFGNGSLMSAARKRLLADEPGFDDPDYCLCFETVLRALIARALSRGNN</sequence>
<reference evidence="2" key="1">
    <citation type="submission" date="2020-02" db="EMBL/GenBank/DDBJ databases">
        <title>Delineation of the pyrene-degrading pathway in Roseobacter clade bacteria by genomic analysis.</title>
        <authorList>
            <person name="Zhou H."/>
            <person name="Wang H."/>
        </authorList>
    </citation>
    <scope>NUCLEOTIDE SEQUENCE</scope>
    <source>
        <strain evidence="2">PrR005</strain>
    </source>
</reference>
<organism evidence="2">
    <name type="scientific">Ruegeria sp. PrR005</name>
    <dbReference type="NCBI Taxonomy" id="2706882"/>
    <lineage>
        <taxon>Bacteria</taxon>
        <taxon>Pseudomonadati</taxon>
        <taxon>Pseudomonadota</taxon>
        <taxon>Alphaproteobacteria</taxon>
        <taxon>Rhodobacterales</taxon>
        <taxon>Roseobacteraceae</taxon>
        <taxon>Ruegeria</taxon>
    </lineage>
</organism>
<evidence type="ECO:0000259" key="1">
    <source>
        <dbReference type="Pfam" id="PF24891"/>
    </source>
</evidence>
<evidence type="ECO:0000313" key="2">
    <source>
        <dbReference type="EMBL" id="NDW47589.1"/>
    </source>
</evidence>
<dbReference type="EMBL" id="JAAGOX010000055">
    <property type="protein sequence ID" value="NDW47589.1"/>
    <property type="molecule type" value="Genomic_DNA"/>
</dbReference>
<protein>
    <recommendedName>
        <fullName evidence="1">DUF7742 domain-containing protein</fullName>
    </recommendedName>
</protein>
<comment type="caution">
    <text evidence="2">The sequence shown here is derived from an EMBL/GenBank/DDBJ whole genome shotgun (WGS) entry which is preliminary data.</text>
</comment>
<gene>
    <name evidence="2" type="ORF">G0P99_21810</name>
</gene>
<dbReference type="AlphaFoldDB" id="A0A6B2NYT8"/>
<dbReference type="RefSeq" id="WP_164132598.1">
    <property type="nucleotide sequence ID" value="NZ_JAAGOX010000055.1"/>
</dbReference>
<dbReference type="InterPro" id="IPR056644">
    <property type="entry name" value="DUF7742"/>
</dbReference>
<dbReference type="Pfam" id="PF24891">
    <property type="entry name" value="DUF7742"/>
    <property type="match status" value="1"/>
</dbReference>
<proteinExistence type="predicted"/>
<feature type="domain" description="DUF7742" evidence="1">
    <location>
        <begin position="2"/>
        <end position="88"/>
    </location>
</feature>
<accession>A0A6B2NYT8</accession>